<reference evidence="12" key="4">
    <citation type="submission" date="2019-03" db="UniProtKB">
        <authorList>
            <consortium name="EnsemblPlants"/>
        </authorList>
    </citation>
    <scope>IDENTIFICATION</scope>
</reference>
<evidence type="ECO:0000256" key="5">
    <source>
        <dbReference type="ARBA" id="ARBA00022528"/>
    </source>
</evidence>
<name>A0A453BNB1_AEGTS</name>
<dbReference type="Proteomes" id="UP000015105">
    <property type="component" value="Chromosome 2D"/>
</dbReference>
<evidence type="ECO:0000256" key="2">
    <source>
        <dbReference type="ARBA" id="ARBA00004334"/>
    </source>
</evidence>
<dbReference type="GO" id="GO:0009654">
    <property type="term" value="C:photosystem II oxygen evolving complex"/>
    <property type="evidence" value="ECO:0007669"/>
    <property type="project" value="InterPro"/>
</dbReference>
<dbReference type="GO" id="GO:0009535">
    <property type="term" value="C:chloroplast thylakoid membrane"/>
    <property type="evidence" value="ECO:0007669"/>
    <property type="project" value="UniProtKB-SubCell"/>
</dbReference>
<comment type="subcellular location">
    <subcellularLocation>
        <location evidence="2">Plastid</location>
        <location evidence="2">Chloroplast thylakoid membrane</location>
    </subcellularLocation>
</comment>
<dbReference type="EnsemblPlants" id="AET2Gv20572300.1">
    <property type="protein sequence ID" value="AET2Gv20572300.1"/>
    <property type="gene ID" value="AET2Gv20572300"/>
</dbReference>
<protein>
    <recommendedName>
        <fullName evidence="4">Photosystem II 10 kDa polypeptide, chloroplastic</fullName>
    </recommendedName>
</protein>
<keyword evidence="9" id="KW-0793">Thylakoid</keyword>
<evidence type="ECO:0000256" key="1">
    <source>
        <dbReference type="ARBA" id="ARBA00002966"/>
    </source>
</evidence>
<evidence type="ECO:0000313" key="13">
    <source>
        <dbReference type="Proteomes" id="UP000015105"/>
    </source>
</evidence>
<evidence type="ECO:0000256" key="4">
    <source>
        <dbReference type="ARBA" id="ARBA00018725"/>
    </source>
</evidence>
<evidence type="ECO:0000256" key="8">
    <source>
        <dbReference type="ARBA" id="ARBA00022946"/>
    </source>
</evidence>
<evidence type="ECO:0000256" key="7">
    <source>
        <dbReference type="ARBA" id="ARBA00022640"/>
    </source>
</evidence>
<reference evidence="12" key="3">
    <citation type="journal article" date="2017" name="Nature">
        <title>Genome sequence of the progenitor of the wheat D genome Aegilops tauschii.</title>
        <authorList>
            <person name="Luo M.C."/>
            <person name="Gu Y.Q."/>
            <person name="Puiu D."/>
            <person name="Wang H."/>
            <person name="Twardziok S.O."/>
            <person name="Deal K.R."/>
            <person name="Huo N."/>
            <person name="Zhu T."/>
            <person name="Wang L."/>
            <person name="Wang Y."/>
            <person name="McGuire P.E."/>
            <person name="Liu S."/>
            <person name="Long H."/>
            <person name="Ramasamy R.K."/>
            <person name="Rodriguez J.C."/>
            <person name="Van S.L."/>
            <person name="Yuan L."/>
            <person name="Wang Z."/>
            <person name="Xia Z."/>
            <person name="Xiao L."/>
            <person name="Anderson O.D."/>
            <person name="Ouyang S."/>
            <person name="Liang Y."/>
            <person name="Zimin A.V."/>
            <person name="Pertea G."/>
            <person name="Qi P."/>
            <person name="Bennetzen J.L."/>
            <person name="Dai X."/>
            <person name="Dawson M.W."/>
            <person name="Muller H.G."/>
            <person name="Kugler K."/>
            <person name="Rivarola-Duarte L."/>
            <person name="Spannagl M."/>
            <person name="Mayer K.F.X."/>
            <person name="Lu F.H."/>
            <person name="Bevan M.W."/>
            <person name="Leroy P."/>
            <person name="Li P."/>
            <person name="You F.M."/>
            <person name="Sun Q."/>
            <person name="Liu Z."/>
            <person name="Lyons E."/>
            <person name="Wicker T."/>
            <person name="Salzberg S.L."/>
            <person name="Devos K.M."/>
            <person name="Dvorak J."/>
        </authorList>
    </citation>
    <scope>NUCLEOTIDE SEQUENCE [LARGE SCALE GENOMIC DNA]</scope>
    <source>
        <strain evidence="12">cv. AL8/78</strain>
    </source>
</reference>
<dbReference type="AlphaFoldDB" id="A0A453BNB1"/>
<evidence type="ECO:0000256" key="10">
    <source>
        <dbReference type="ARBA" id="ARBA00023136"/>
    </source>
</evidence>
<dbReference type="Gramene" id="AET2Gv20572300.1">
    <property type="protein sequence ID" value="AET2Gv20572300.1"/>
    <property type="gene ID" value="AET2Gv20572300"/>
</dbReference>
<evidence type="ECO:0000256" key="6">
    <source>
        <dbReference type="ARBA" id="ARBA00022531"/>
    </source>
</evidence>
<evidence type="ECO:0000256" key="9">
    <source>
        <dbReference type="ARBA" id="ARBA00023078"/>
    </source>
</evidence>
<keyword evidence="8" id="KW-0809">Transit peptide</keyword>
<reference evidence="13" key="1">
    <citation type="journal article" date="2014" name="Science">
        <title>Ancient hybridizations among the ancestral genomes of bread wheat.</title>
        <authorList>
            <consortium name="International Wheat Genome Sequencing Consortium,"/>
            <person name="Marcussen T."/>
            <person name="Sandve S.R."/>
            <person name="Heier L."/>
            <person name="Spannagl M."/>
            <person name="Pfeifer M."/>
            <person name="Jakobsen K.S."/>
            <person name="Wulff B.B."/>
            <person name="Steuernagel B."/>
            <person name="Mayer K.F."/>
            <person name="Olsen O.A."/>
        </authorList>
    </citation>
    <scope>NUCLEOTIDE SEQUENCE [LARGE SCALE GENOMIC DNA]</scope>
    <source>
        <strain evidence="13">cv. AL8/78</strain>
    </source>
</reference>
<organism evidence="12 13">
    <name type="scientific">Aegilops tauschii subsp. strangulata</name>
    <name type="common">Goatgrass</name>
    <dbReference type="NCBI Taxonomy" id="200361"/>
    <lineage>
        <taxon>Eukaryota</taxon>
        <taxon>Viridiplantae</taxon>
        <taxon>Streptophyta</taxon>
        <taxon>Embryophyta</taxon>
        <taxon>Tracheophyta</taxon>
        <taxon>Spermatophyta</taxon>
        <taxon>Magnoliopsida</taxon>
        <taxon>Liliopsida</taxon>
        <taxon>Poales</taxon>
        <taxon>Poaceae</taxon>
        <taxon>BOP clade</taxon>
        <taxon>Pooideae</taxon>
        <taxon>Triticodae</taxon>
        <taxon>Triticeae</taxon>
        <taxon>Triticinae</taxon>
        <taxon>Aegilops</taxon>
    </lineage>
</organism>
<comment type="function">
    <text evidence="1">Associated with the oxygen-evolving complex of photosystem II.</text>
</comment>
<dbReference type="InterPro" id="IPR006814">
    <property type="entry name" value="PSII_PsbR"/>
</dbReference>
<keyword evidence="11" id="KW-0604">Photosystem II</keyword>
<accession>A0A453BNB1</accession>
<evidence type="ECO:0000313" key="12">
    <source>
        <dbReference type="EnsemblPlants" id="AET2Gv20572300.1"/>
    </source>
</evidence>
<keyword evidence="13" id="KW-1185">Reference proteome</keyword>
<keyword evidence="7" id="KW-0934">Plastid</keyword>
<evidence type="ECO:0000256" key="3">
    <source>
        <dbReference type="ARBA" id="ARBA00006659"/>
    </source>
</evidence>
<keyword evidence="5" id="KW-0150">Chloroplast</keyword>
<dbReference type="Pfam" id="PF04725">
    <property type="entry name" value="PsbR"/>
    <property type="match status" value="1"/>
</dbReference>
<dbReference type="GO" id="GO:0015979">
    <property type="term" value="P:photosynthesis"/>
    <property type="evidence" value="ECO:0007669"/>
    <property type="project" value="UniProtKB-KW"/>
</dbReference>
<keyword evidence="6" id="KW-0602">Photosynthesis</keyword>
<reference evidence="12" key="5">
    <citation type="journal article" date="2021" name="G3 (Bethesda)">
        <title>Aegilops tauschii genome assembly Aet v5.0 features greater sequence contiguity and improved annotation.</title>
        <authorList>
            <person name="Wang L."/>
            <person name="Zhu T."/>
            <person name="Rodriguez J.C."/>
            <person name="Deal K.R."/>
            <person name="Dubcovsky J."/>
            <person name="McGuire P.E."/>
            <person name="Lux T."/>
            <person name="Spannagl M."/>
            <person name="Mayer K.F.X."/>
            <person name="Baldrich P."/>
            <person name="Meyers B.C."/>
            <person name="Huo N."/>
            <person name="Gu Y.Q."/>
            <person name="Zhou H."/>
            <person name="Devos K.M."/>
            <person name="Bennetzen J.L."/>
            <person name="Unver T."/>
            <person name="Budak H."/>
            <person name="Gulick P.J."/>
            <person name="Galiba G."/>
            <person name="Kalapos B."/>
            <person name="Nelson D.R."/>
            <person name="Li P."/>
            <person name="You F.M."/>
            <person name="Luo M.C."/>
            <person name="Dvorak J."/>
        </authorList>
    </citation>
    <scope>NUCLEOTIDE SEQUENCE [LARGE SCALE GENOMIC DNA]</scope>
    <source>
        <strain evidence="12">cv. AL8/78</strain>
    </source>
</reference>
<reference evidence="13" key="2">
    <citation type="journal article" date="2017" name="Nat. Plants">
        <title>The Aegilops tauschii genome reveals multiple impacts of transposons.</title>
        <authorList>
            <person name="Zhao G."/>
            <person name="Zou C."/>
            <person name="Li K."/>
            <person name="Wang K."/>
            <person name="Li T."/>
            <person name="Gao L."/>
            <person name="Zhang X."/>
            <person name="Wang H."/>
            <person name="Yang Z."/>
            <person name="Liu X."/>
            <person name="Jiang W."/>
            <person name="Mao L."/>
            <person name="Kong X."/>
            <person name="Jiao Y."/>
            <person name="Jia J."/>
        </authorList>
    </citation>
    <scope>NUCLEOTIDE SEQUENCE [LARGE SCALE GENOMIC DNA]</scope>
    <source>
        <strain evidence="13">cv. AL8/78</strain>
    </source>
</reference>
<proteinExistence type="inferred from homology"/>
<comment type="similarity">
    <text evidence="3">Belongs to the psbR family.</text>
</comment>
<keyword evidence="10" id="KW-0472">Membrane</keyword>
<sequence>MCFLTNKYHYSSLNIAHFYQGKGVYQFASKYGANVDGYR</sequence>
<evidence type="ECO:0000256" key="11">
    <source>
        <dbReference type="ARBA" id="ARBA00023276"/>
    </source>
</evidence>